<dbReference type="STRING" id="56780.SYN_01596"/>
<dbReference type="InterPro" id="IPR036005">
    <property type="entry name" value="Creatinase/aminopeptidase-like"/>
</dbReference>
<evidence type="ECO:0000256" key="3">
    <source>
        <dbReference type="ARBA" id="ARBA00022670"/>
    </source>
</evidence>
<comment type="similarity">
    <text evidence="6">Belongs to the peptidase M24A family. Methionine aminopeptidase type 1 subfamily.</text>
</comment>
<dbReference type="InterPro" id="IPR002467">
    <property type="entry name" value="Pept_M24A_MAP1"/>
</dbReference>
<dbReference type="SUPFAM" id="SSF55920">
    <property type="entry name" value="Creatinase/aminopeptidase"/>
    <property type="match status" value="1"/>
</dbReference>
<feature type="binding site" evidence="6">
    <location>
        <position position="105"/>
    </location>
    <ligand>
        <name>a divalent metal cation</name>
        <dbReference type="ChEBI" id="CHEBI:60240"/>
        <label>1</label>
    </ligand>
</feature>
<feature type="binding site" evidence="6">
    <location>
        <position position="77"/>
    </location>
    <ligand>
        <name>substrate</name>
    </ligand>
</feature>
<dbReference type="CDD" id="cd01086">
    <property type="entry name" value="MetAP1"/>
    <property type="match status" value="1"/>
</dbReference>
<feature type="binding site" evidence="6">
    <location>
        <position position="232"/>
    </location>
    <ligand>
        <name>a divalent metal cation</name>
        <dbReference type="ChEBI" id="CHEBI:60240"/>
        <label>1</label>
    </ligand>
</feature>
<dbReference type="KEGG" id="sat:SYN_01596"/>
<evidence type="ECO:0000256" key="6">
    <source>
        <dbReference type="HAMAP-Rule" id="MF_01974"/>
    </source>
</evidence>
<comment type="subunit">
    <text evidence="6">Monomer.</text>
</comment>
<dbReference type="InterPro" id="IPR000994">
    <property type="entry name" value="Pept_M24"/>
</dbReference>
<dbReference type="Proteomes" id="UP000001933">
    <property type="component" value="Chromosome"/>
</dbReference>
<gene>
    <name evidence="6" type="primary">map</name>
    <name evidence="9" type="ORF">SYN_01596</name>
</gene>
<evidence type="ECO:0000256" key="2">
    <source>
        <dbReference type="ARBA" id="ARBA00022438"/>
    </source>
</evidence>
<dbReference type="PROSITE" id="PS00680">
    <property type="entry name" value="MAP_1"/>
    <property type="match status" value="1"/>
</dbReference>
<dbReference type="AlphaFoldDB" id="Q2LQB6"/>
<keyword evidence="5 6" id="KW-0378">Hydrolase</keyword>
<feature type="binding site" evidence="6">
    <location>
        <position position="201"/>
    </location>
    <ligand>
        <name>a divalent metal cation</name>
        <dbReference type="ChEBI" id="CHEBI:60240"/>
        <label>2</label>
        <note>catalytic</note>
    </ligand>
</feature>
<dbReference type="GO" id="GO:0006508">
    <property type="term" value="P:proteolysis"/>
    <property type="evidence" value="ECO:0007669"/>
    <property type="project" value="UniProtKB-KW"/>
</dbReference>
<dbReference type="GO" id="GO:0070006">
    <property type="term" value="F:metalloaminopeptidase activity"/>
    <property type="evidence" value="ECO:0007669"/>
    <property type="project" value="UniProtKB-UniRule"/>
</dbReference>
<comment type="cofactor">
    <cofactor evidence="6">
        <name>Co(2+)</name>
        <dbReference type="ChEBI" id="CHEBI:48828"/>
    </cofactor>
    <cofactor evidence="6">
        <name>Zn(2+)</name>
        <dbReference type="ChEBI" id="CHEBI:29105"/>
    </cofactor>
    <cofactor evidence="6">
        <name>Mn(2+)</name>
        <dbReference type="ChEBI" id="CHEBI:29035"/>
    </cofactor>
    <cofactor evidence="6">
        <name>Fe(2+)</name>
        <dbReference type="ChEBI" id="CHEBI:29033"/>
    </cofactor>
    <text evidence="6">Binds 2 divalent metal cations per subunit. Has a high-affinity and a low affinity metal-binding site. The true nature of the physiological cofactor is under debate. The enzyme is active with cobalt, zinc, manganese or divalent iron ions. Most likely, methionine aminopeptidases function as mononuclear Fe(2+)-metalloproteases under physiological conditions, and the catalytically relevant metal-binding site has been assigned to the histidine-containing high-affinity site.</text>
</comment>
<accession>Q2LQB6</accession>
<dbReference type="HAMAP" id="MF_01974">
    <property type="entry name" value="MetAP_1"/>
    <property type="match status" value="1"/>
</dbReference>
<protein>
    <recommendedName>
        <fullName evidence="6 7">Methionine aminopeptidase</fullName>
        <shortName evidence="6">MAP</shortName>
        <shortName evidence="6">MetAP</shortName>
        <ecNumber evidence="6 7">3.4.11.18</ecNumber>
    </recommendedName>
    <alternativeName>
        <fullName evidence="6">Peptidase M</fullName>
    </alternativeName>
</protein>
<dbReference type="OrthoDB" id="9802055at2"/>
<feature type="binding site" evidence="6">
    <location>
        <position position="94"/>
    </location>
    <ligand>
        <name>a divalent metal cation</name>
        <dbReference type="ChEBI" id="CHEBI:60240"/>
        <label>1</label>
    </ligand>
</feature>
<feature type="binding site" evidence="6">
    <location>
        <position position="105"/>
    </location>
    <ligand>
        <name>a divalent metal cation</name>
        <dbReference type="ChEBI" id="CHEBI:60240"/>
        <label>2</label>
        <note>catalytic</note>
    </ligand>
</feature>
<keyword evidence="3 6" id="KW-0645">Protease</keyword>
<dbReference type="GO" id="GO:0046872">
    <property type="term" value="F:metal ion binding"/>
    <property type="evidence" value="ECO:0007669"/>
    <property type="project" value="UniProtKB-UniRule"/>
</dbReference>
<comment type="catalytic activity">
    <reaction evidence="6 7">
        <text>Release of N-terminal amino acids, preferentially methionine, from peptides and arylamides.</text>
        <dbReference type="EC" id="3.4.11.18"/>
    </reaction>
</comment>
<reference evidence="9 10" key="1">
    <citation type="journal article" date="2007" name="Proc. Natl. Acad. Sci. U.S.A.">
        <title>The genome of Syntrophus aciditrophicus: life at the thermodynamic limit of microbial growth.</title>
        <authorList>
            <person name="McInerney M.J."/>
            <person name="Rohlin L."/>
            <person name="Mouttaki H."/>
            <person name="Kim U."/>
            <person name="Krupp R.S."/>
            <person name="Rios-Hernandez L."/>
            <person name="Sieber J."/>
            <person name="Struchtemeyer C.G."/>
            <person name="Bhattacharyya A."/>
            <person name="Campbell J.W."/>
            <person name="Gunsalus R.P."/>
        </authorList>
    </citation>
    <scope>NUCLEOTIDE SEQUENCE [LARGE SCALE GENOMIC DNA]</scope>
    <source>
        <strain evidence="9 10">SB</strain>
    </source>
</reference>
<organism evidence="9 10">
    <name type="scientific">Syntrophus aciditrophicus (strain SB)</name>
    <dbReference type="NCBI Taxonomy" id="56780"/>
    <lineage>
        <taxon>Bacteria</taxon>
        <taxon>Pseudomonadati</taxon>
        <taxon>Thermodesulfobacteriota</taxon>
        <taxon>Syntrophia</taxon>
        <taxon>Syntrophales</taxon>
        <taxon>Syntrophaceae</taxon>
        <taxon>Syntrophus</taxon>
    </lineage>
</organism>
<dbReference type="RefSeq" id="WP_011416236.1">
    <property type="nucleotide sequence ID" value="NC_007759.1"/>
</dbReference>
<evidence type="ECO:0000313" key="10">
    <source>
        <dbReference type="Proteomes" id="UP000001933"/>
    </source>
</evidence>
<feature type="domain" description="Peptidase M24" evidence="8">
    <location>
        <begin position="11"/>
        <end position="239"/>
    </location>
</feature>
<feature type="binding site" evidence="6">
    <location>
        <position position="232"/>
    </location>
    <ligand>
        <name>a divalent metal cation</name>
        <dbReference type="ChEBI" id="CHEBI:60240"/>
        <label>2</label>
        <note>catalytic</note>
    </ligand>
</feature>
<dbReference type="EC" id="3.4.11.18" evidence="6 7"/>
<dbReference type="FunCoup" id="Q2LQB6">
    <property type="interactions" value="463"/>
</dbReference>
<dbReference type="HOGENOM" id="CLU_015857_0_1_7"/>
<dbReference type="PANTHER" id="PTHR43330:SF27">
    <property type="entry name" value="METHIONINE AMINOPEPTIDASE"/>
    <property type="match status" value="1"/>
</dbReference>
<name>Q2LQB6_SYNAS</name>
<keyword evidence="2 6" id="KW-0031">Aminopeptidase</keyword>
<keyword evidence="10" id="KW-1185">Reference proteome</keyword>
<evidence type="ECO:0000256" key="4">
    <source>
        <dbReference type="ARBA" id="ARBA00022723"/>
    </source>
</evidence>
<evidence type="ECO:0000256" key="7">
    <source>
        <dbReference type="RuleBase" id="RU003653"/>
    </source>
</evidence>
<dbReference type="GO" id="GO:0004239">
    <property type="term" value="F:initiator methionyl aminopeptidase activity"/>
    <property type="evidence" value="ECO:0007669"/>
    <property type="project" value="UniProtKB-UniRule"/>
</dbReference>
<dbReference type="NCBIfam" id="TIGR00500">
    <property type="entry name" value="met_pdase_I"/>
    <property type="match status" value="1"/>
</dbReference>
<dbReference type="EMBL" id="CP000252">
    <property type="protein sequence ID" value="ABC76202.1"/>
    <property type="molecule type" value="Genomic_DNA"/>
</dbReference>
<feature type="binding site" evidence="6">
    <location>
        <position position="175"/>
    </location>
    <ligand>
        <name>substrate</name>
    </ligand>
</feature>
<keyword evidence="4 6" id="KW-0479">Metal-binding</keyword>
<dbReference type="InParanoid" id="Q2LQB6"/>
<comment type="function">
    <text evidence="1 6">Removes the N-terminal methionine from nascent proteins. The N-terminal methionine is often cleaved when the second residue in the primary sequence is small and uncharged (Met-Ala-, Cys, Gly, Pro, Ser, Thr, or Val). Requires deformylation of the N(alpha)-formylated initiator methionine before it can be hydrolyzed.</text>
</comment>
<evidence type="ECO:0000256" key="5">
    <source>
        <dbReference type="ARBA" id="ARBA00022801"/>
    </source>
</evidence>
<dbReference type="PRINTS" id="PR00599">
    <property type="entry name" value="MAPEPTIDASE"/>
</dbReference>
<dbReference type="GO" id="GO:0005829">
    <property type="term" value="C:cytosol"/>
    <property type="evidence" value="ECO:0007669"/>
    <property type="project" value="TreeGrafter"/>
</dbReference>
<dbReference type="Gene3D" id="3.90.230.10">
    <property type="entry name" value="Creatinase/methionine aminopeptidase superfamily"/>
    <property type="match status" value="1"/>
</dbReference>
<proteinExistence type="inferred from homology"/>
<dbReference type="eggNOG" id="COG0024">
    <property type="taxonomic scope" value="Bacteria"/>
</dbReference>
<sequence length="249" mass="27348">MVILKRPEEIEKIRKSSRIVAEILQELMNSVKPGIRTIDLEEYAEELAARKKVKPAFKGYNGFPFGLCVSVNEEVVHGMPSKRILRDGDIVSLDYGVYHDGYYGDAAITVPVGEVSQELLRLLQITKESLCEGIKESRIGNRLGDISAAIQAHVESAGFSVVRDFVGHGIGKSLHEDPQVPNFGSKGRGILLKKGMVLAIEPMVNAGKYSVKVLNDNWTVVTEDGKYSAHFEHSVAITENGPDILSCIN</sequence>
<dbReference type="Pfam" id="PF00557">
    <property type="entry name" value="Peptidase_M24"/>
    <property type="match status" value="1"/>
</dbReference>
<feature type="binding site" evidence="6">
    <location>
        <position position="168"/>
    </location>
    <ligand>
        <name>a divalent metal cation</name>
        <dbReference type="ChEBI" id="CHEBI:60240"/>
        <label>2</label>
        <note>catalytic</note>
    </ligand>
</feature>
<evidence type="ECO:0000256" key="1">
    <source>
        <dbReference type="ARBA" id="ARBA00002521"/>
    </source>
</evidence>
<dbReference type="PANTHER" id="PTHR43330">
    <property type="entry name" value="METHIONINE AMINOPEPTIDASE"/>
    <property type="match status" value="1"/>
</dbReference>
<evidence type="ECO:0000313" key="9">
    <source>
        <dbReference type="EMBL" id="ABC76202.1"/>
    </source>
</evidence>
<evidence type="ECO:0000259" key="8">
    <source>
        <dbReference type="Pfam" id="PF00557"/>
    </source>
</evidence>
<dbReference type="InterPro" id="IPR001714">
    <property type="entry name" value="Pept_M24_MAP"/>
</dbReference>